<dbReference type="SUPFAM" id="SSF53850">
    <property type="entry name" value="Periplasmic binding protein-like II"/>
    <property type="match status" value="1"/>
</dbReference>
<dbReference type="GO" id="GO:0003677">
    <property type="term" value="F:DNA binding"/>
    <property type="evidence" value="ECO:0007669"/>
    <property type="project" value="UniProtKB-KW"/>
</dbReference>
<dbReference type="PANTHER" id="PTHR30419">
    <property type="entry name" value="HTH-TYPE TRANSCRIPTIONAL REGULATOR YBHD"/>
    <property type="match status" value="1"/>
</dbReference>
<dbReference type="STRING" id="55209.HA50_09720"/>
<keyword evidence="2" id="KW-0805">Transcription regulation</keyword>
<dbReference type="AlphaFoldDB" id="A0A1X1EUB3"/>
<organism evidence="6 7">
    <name type="scientific">Pantoea cypripedii</name>
    <name type="common">Pectobacterium cypripedii</name>
    <name type="synonym">Erwinia cypripedii</name>
    <dbReference type="NCBI Taxonomy" id="55209"/>
    <lineage>
        <taxon>Bacteria</taxon>
        <taxon>Pseudomonadati</taxon>
        <taxon>Pseudomonadota</taxon>
        <taxon>Gammaproteobacteria</taxon>
        <taxon>Enterobacterales</taxon>
        <taxon>Erwiniaceae</taxon>
        <taxon>Pantoea</taxon>
    </lineage>
</organism>
<evidence type="ECO:0000313" key="6">
    <source>
        <dbReference type="EMBL" id="ORM93609.1"/>
    </source>
</evidence>
<dbReference type="PROSITE" id="PS50931">
    <property type="entry name" value="HTH_LYSR"/>
    <property type="match status" value="1"/>
</dbReference>
<dbReference type="GO" id="GO:0005829">
    <property type="term" value="C:cytosol"/>
    <property type="evidence" value="ECO:0007669"/>
    <property type="project" value="TreeGrafter"/>
</dbReference>
<dbReference type="Proteomes" id="UP000193749">
    <property type="component" value="Unassembled WGS sequence"/>
</dbReference>
<reference evidence="6 7" key="1">
    <citation type="journal article" date="2017" name="Antonie Van Leeuwenhoek">
        <title>Phylogenomic resolution of the bacterial genus Pantoea and its relationship with Erwinia and Tatumella.</title>
        <authorList>
            <person name="Palmer M."/>
            <person name="Steenkamp E.T."/>
            <person name="Coetzee M.P."/>
            <person name="Chan W.Y."/>
            <person name="van Zyl E."/>
            <person name="De Maayer P."/>
            <person name="Coutinho T.A."/>
            <person name="Blom J."/>
            <person name="Smits T.H."/>
            <person name="Duffy B."/>
            <person name="Venter S.N."/>
        </authorList>
    </citation>
    <scope>NUCLEOTIDE SEQUENCE [LARGE SCALE GENOMIC DNA]</scope>
    <source>
        <strain evidence="6 7">LMG 2657</strain>
    </source>
</reference>
<dbReference type="InterPro" id="IPR000847">
    <property type="entry name" value="LysR_HTH_N"/>
</dbReference>
<evidence type="ECO:0000256" key="1">
    <source>
        <dbReference type="ARBA" id="ARBA00009437"/>
    </source>
</evidence>
<sequence length="310" mass="34571">MKARHLQENAVRYFLEVVRSGSLSLAAQKLNVAASAISRQISGLEDRLGETLFERRKEGMVPTAAGELLAAWAIRTQLESEKVVHELAELSGLRKGEVRIDSSAGFSVDFLPMMIASFRRHYPDIHFRLHVTHAEEVVRRLREGESDLGLTFSQIPEENIHVAWRLQSRLVAVMPPDHVLARRSGLQLSQLSGYPLGLPERPIMLRRLFDACCSRQGIVISPVFVTNSISALLAFVRYEQGVVVASEMTVREYIRAHNLCAVPLVGQDLHGINIELNTLAGRSLPKAVTAFIDHFIREMESTPFISAVTS</sequence>
<dbReference type="Gene3D" id="1.10.10.10">
    <property type="entry name" value="Winged helix-like DNA-binding domain superfamily/Winged helix DNA-binding domain"/>
    <property type="match status" value="1"/>
</dbReference>
<dbReference type="InterPro" id="IPR050950">
    <property type="entry name" value="HTH-type_LysR_regulators"/>
</dbReference>
<evidence type="ECO:0000313" key="7">
    <source>
        <dbReference type="Proteomes" id="UP000193749"/>
    </source>
</evidence>
<dbReference type="InterPro" id="IPR005119">
    <property type="entry name" value="LysR_subst-bd"/>
</dbReference>
<proteinExistence type="inferred from homology"/>
<dbReference type="EMBL" id="MLJI01000001">
    <property type="protein sequence ID" value="ORM93609.1"/>
    <property type="molecule type" value="Genomic_DNA"/>
</dbReference>
<feature type="domain" description="HTH lysR-type" evidence="5">
    <location>
        <begin position="1"/>
        <end position="63"/>
    </location>
</feature>
<dbReference type="InterPro" id="IPR036388">
    <property type="entry name" value="WH-like_DNA-bd_sf"/>
</dbReference>
<comment type="similarity">
    <text evidence="1">Belongs to the LysR transcriptional regulatory family.</text>
</comment>
<dbReference type="PRINTS" id="PR00039">
    <property type="entry name" value="HTHLYSR"/>
</dbReference>
<dbReference type="RefSeq" id="WP_084874775.1">
    <property type="nucleotide sequence ID" value="NZ_JAGGMY010000001.1"/>
</dbReference>
<accession>A0A1X1EUB3</accession>
<keyword evidence="4" id="KW-0804">Transcription</keyword>
<dbReference type="PANTHER" id="PTHR30419:SF8">
    <property type="entry name" value="NITROGEN ASSIMILATION TRANSCRIPTIONAL ACTIVATOR-RELATED"/>
    <property type="match status" value="1"/>
</dbReference>
<comment type="caution">
    <text evidence="6">The sequence shown here is derived from an EMBL/GenBank/DDBJ whole genome shotgun (WGS) entry which is preliminary data.</text>
</comment>
<gene>
    <name evidence="6" type="ORF">HA50_09720</name>
</gene>
<dbReference type="GO" id="GO:0003700">
    <property type="term" value="F:DNA-binding transcription factor activity"/>
    <property type="evidence" value="ECO:0007669"/>
    <property type="project" value="InterPro"/>
</dbReference>
<dbReference type="InterPro" id="IPR036390">
    <property type="entry name" value="WH_DNA-bd_sf"/>
</dbReference>
<evidence type="ECO:0000256" key="3">
    <source>
        <dbReference type="ARBA" id="ARBA00023125"/>
    </source>
</evidence>
<keyword evidence="3" id="KW-0238">DNA-binding</keyword>
<dbReference type="Pfam" id="PF03466">
    <property type="entry name" value="LysR_substrate"/>
    <property type="match status" value="1"/>
</dbReference>
<dbReference type="Pfam" id="PF00126">
    <property type="entry name" value="HTH_1"/>
    <property type="match status" value="1"/>
</dbReference>
<dbReference type="SUPFAM" id="SSF46785">
    <property type="entry name" value="Winged helix' DNA-binding domain"/>
    <property type="match status" value="1"/>
</dbReference>
<keyword evidence="7" id="KW-1185">Reference proteome</keyword>
<evidence type="ECO:0000256" key="2">
    <source>
        <dbReference type="ARBA" id="ARBA00023015"/>
    </source>
</evidence>
<name>A0A1X1EUB3_PANCY</name>
<evidence type="ECO:0000259" key="5">
    <source>
        <dbReference type="PROSITE" id="PS50931"/>
    </source>
</evidence>
<evidence type="ECO:0000256" key="4">
    <source>
        <dbReference type="ARBA" id="ARBA00023163"/>
    </source>
</evidence>
<dbReference type="Gene3D" id="3.40.190.290">
    <property type="match status" value="1"/>
</dbReference>
<dbReference type="OrthoDB" id="8839922at2"/>
<protein>
    <submittedName>
        <fullName evidence="6">LysR family transcriptional regulator</fullName>
    </submittedName>
</protein>